<evidence type="ECO:0000256" key="4">
    <source>
        <dbReference type="SAM" id="SignalP"/>
    </source>
</evidence>
<feature type="compositionally biased region" description="Pro residues" evidence="3">
    <location>
        <begin position="353"/>
        <end position="366"/>
    </location>
</feature>
<dbReference type="RefSeq" id="WP_262847220.1">
    <property type="nucleotide sequence ID" value="NZ_JANZYP010000060.1"/>
</dbReference>
<name>A0ABV9EUG0_9ACTN</name>
<comment type="caution">
    <text evidence="6">The sequence shown here is derived from an EMBL/GenBank/DDBJ whole genome shotgun (WGS) entry which is preliminary data.</text>
</comment>
<feature type="domain" description="Bacterial Ig-like" evidence="5">
    <location>
        <begin position="260"/>
        <end position="347"/>
    </location>
</feature>
<organism evidence="6 7">
    <name type="scientific">Sphaerisporangium corydalis</name>
    <dbReference type="NCBI Taxonomy" id="1441875"/>
    <lineage>
        <taxon>Bacteria</taxon>
        <taxon>Bacillati</taxon>
        <taxon>Actinomycetota</taxon>
        <taxon>Actinomycetes</taxon>
        <taxon>Streptosporangiales</taxon>
        <taxon>Streptosporangiaceae</taxon>
        <taxon>Sphaerisporangium</taxon>
    </lineage>
</organism>
<feature type="region of interest" description="Disordered" evidence="3">
    <location>
        <begin position="353"/>
        <end position="409"/>
    </location>
</feature>
<accession>A0ABV9EUG0</accession>
<dbReference type="InterPro" id="IPR013783">
    <property type="entry name" value="Ig-like_fold"/>
</dbReference>
<feature type="compositionally biased region" description="Gly residues" evidence="3">
    <location>
        <begin position="367"/>
        <end position="379"/>
    </location>
</feature>
<feature type="compositionally biased region" description="Basic residues" evidence="3">
    <location>
        <begin position="400"/>
        <end position="409"/>
    </location>
</feature>
<comment type="similarity">
    <text evidence="1">Belongs to the ice-binding protein family.</text>
</comment>
<evidence type="ECO:0000256" key="3">
    <source>
        <dbReference type="SAM" id="MobiDB-lite"/>
    </source>
</evidence>
<keyword evidence="7" id="KW-1185">Reference proteome</keyword>
<keyword evidence="2 4" id="KW-0732">Signal</keyword>
<feature type="compositionally biased region" description="Basic and acidic residues" evidence="3">
    <location>
        <begin position="388"/>
        <end position="399"/>
    </location>
</feature>
<evidence type="ECO:0000259" key="5">
    <source>
        <dbReference type="Pfam" id="PF16640"/>
    </source>
</evidence>
<evidence type="ECO:0000313" key="6">
    <source>
        <dbReference type="EMBL" id="MFC4592111.1"/>
    </source>
</evidence>
<protein>
    <submittedName>
        <fullName evidence="6">Ice-binding family protein</fullName>
    </submittedName>
</protein>
<feature type="signal peptide" evidence="4">
    <location>
        <begin position="1"/>
        <end position="37"/>
    </location>
</feature>
<dbReference type="Proteomes" id="UP001595891">
    <property type="component" value="Unassembled WGS sequence"/>
</dbReference>
<dbReference type="Pfam" id="PF11999">
    <property type="entry name" value="Ice_binding"/>
    <property type="match status" value="1"/>
</dbReference>
<proteinExistence type="inferred from homology"/>
<sequence>MKYPGLAFIGSRNIARPWAAALAAVVAAAVVVATPHAAGAAQAPVGLGTATSYAVLAGSAVTNTGPSVVTGDLGVSPGSSVTGFPPGTVIGTVHAADAAAVQAQVDLTTAYNDAAGRTPVTSVPTELGGTTLTPGVYTSAAGTLGITGNLTLDAQGDPQAVFIFQAASTLITASASTVTLIGGAQACNVFWQVGSSATLGTASGFVGTILALTSITATTGATVNGRLLARNGAVTLDSNTITRSDCAPPPVRTTTTTLATSDASVPVGTPVTFTATVTSTAGPVPTGGVRFTADTTTDLGTVQLDSAGHAAATIANLAPGTHAIVATYLGSISLDTSASAPLTQVITAIVPPIPPTPPVPPVPPVPGGRGGSGQAGSGQGNAQVNAADHVRVRRDSVRDHRGRHHRKGRLITIRTLHTIEGVIGENRRGGHHSTTRSRAANHPPHHRAHHKPPKPPHAHTRIWRHRPPIWRHRPPGK</sequence>
<dbReference type="InterPro" id="IPR021884">
    <property type="entry name" value="Ice-bd_prot"/>
</dbReference>
<gene>
    <name evidence="6" type="ORF">ACFO8L_38900</name>
</gene>
<dbReference type="Gene3D" id="2.60.40.10">
    <property type="entry name" value="Immunoglobulins"/>
    <property type="match status" value="1"/>
</dbReference>
<feature type="compositionally biased region" description="Basic residues" evidence="3">
    <location>
        <begin position="443"/>
        <end position="477"/>
    </location>
</feature>
<reference evidence="7" key="1">
    <citation type="journal article" date="2019" name="Int. J. Syst. Evol. Microbiol.">
        <title>The Global Catalogue of Microorganisms (GCM) 10K type strain sequencing project: providing services to taxonomists for standard genome sequencing and annotation.</title>
        <authorList>
            <consortium name="The Broad Institute Genomics Platform"/>
            <consortium name="The Broad Institute Genome Sequencing Center for Infectious Disease"/>
            <person name="Wu L."/>
            <person name="Ma J."/>
        </authorList>
    </citation>
    <scope>NUCLEOTIDE SEQUENCE [LARGE SCALE GENOMIC DNA]</scope>
    <source>
        <strain evidence="7">CCUG 49560</strain>
    </source>
</reference>
<feature type="region of interest" description="Disordered" evidence="3">
    <location>
        <begin position="421"/>
        <end position="477"/>
    </location>
</feature>
<evidence type="ECO:0000256" key="1">
    <source>
        <dbReference type="ARBA" id="ARBA00005445"/>
    </source>
</evidence>
<dbReference type="InterPro" id="IPR032109">
    <property type="entry name" value="Big_3_5"/>
</dbReference>
<feature type="chain" id="PRO_5045417057" evidence="4">
    <location>
        <begin position="38"/>
        <end position="477"/>
    </location>
</feature>
<evidence type="ECO:0000256" key="2">
    <source>
        <dbReference type="ARBA" id="ARBA00022729"/>
    </source>
</evidence>
<evidence type="ECO:0000313" key="7">
    <source>
        <dbReference type="Proteomes" id="UP001595891"/>
    </source>
</evidence>
<dbReference type="EMBL" id="JBHSFN010000041">
    <property type="protein sequence ID" value="MFC4592111.1"/>
    <property type="molecule type" value="Genomic_DNA"/>
</dbReference>
<dbReference type="Pfam" id="PF16640">
    <property type="entry name" value="Big_3_5"/>
    <property type="match status" value="1"/>
</dbReference>